<dbReference type="Proteomes" id="UP001230051">
    <property type="component" value="Unassembled WGS sequence"/>
</dbReference>
<keyword evidence="8" id="KW-0755">Steroidogenesis</keyword>
<dbReference type="PROSITE" id="PS50848">
    <property type="entry name" value="START"/>
    <property type="match status" value="1"/>
</dbReference>
<dbReference type="GO" id="GO:0005739">
    <property type="term" value="C:mitochondrion"/>
    <property type="evidence" value="ECO:0007669"/>
    <property type="project" value="UniProtKB-SubCell"/>
</dbReference>
<comment type="caution">
    <text evidence="12">The sequence shown here is derived from an EMBL/GenBank/DDBJ whole genome shotgun (WGS) entry which is preliminary data.</text>
</comment>
<keyword evidence="4" id="KW-0813">Transport</keyword>
<dbReference type="PANTHER" id="PTHR46489:SF2">
    <property type="entry name" value="START DOMAIN-CONTAINING PROTEIN 1"/>
    <property type="match status" value="1"/>
</dbReference>
<evidence type="ECO:0000256" key="6">
    <source>
        <dbReference type="ARBA" id="ARBA00023121"/>
    </source>
</evidence>
<evidence type="ECO:0000256" key="2">
    <source>
        <dbReference type="ARBA" id="ARBA00004731"/>
    </source>
</evidence>
<dbReference type="Pfam" id="PF01852">
    <property type="entry name" value="START"/>
    <property type="match status" value="1"/>
</dbReference>
<comment type="catalytic activity">
    <reaction evidence="10">
        <text>cholesterol(in) = cholesterol(out)</text>
        <dbReference type="Rhea" id="RHEA:39747"/>
        <dbReference type="ChEBI" id="CHEBI:16113"/>
    </reaction>
</comment>
<keyword evidence="6" id="KW-0446">Lipid-binding</keyword>
<dbReference type="InterPro" id="IPR023393">
    <property type="entry name" value="START-like_dom_sf"/>
</dbReference>
<dbReference type="EMBL" id="JAGXEW010000013">
    <property type="protein sequence ID" value="KAK1164543.1"/>
    <property type="molecule type" value="Genomic_DNA"/>
</dbReference>
<comment type="pathway">
    <text evidence="2">Steroid metabolism; cholesterol metabolism.</text>
</comment>
<comment type="subcellular location">
    <subcellularLocation>
        <location evidence="1">Mitochondrion</location>
    </subcellularLocation>
</comment>
<keyword evidence="13" id="KW-1185">Reference proteome</keyword>
<dbReference type="AlphaFoldDB" id="A0AAD8D7D7"/>
<dbReference type="SUPFAM" id="SSF55961">
    <property type="entry name" value="Bet v1-like"/>
    <property type="match status" value="1"/>
</dbReference>
<evidence type="ECO:0000313" key="12">
    <source>
        <dbReference type="EMBL" id="KAK1164543.1"/>
    </source>
</evidence>
<dbReference type="PANTHER" id="PTHR46489">
    <property type="entry name" value="STEROIDOGENIC ACUTE REGULATORY PROTEIN, MITOCHONDRIAL"/>
    <property type="match status" value="1"/>
</dbReference>
<keyword evidence="5" id="KW-0445">Lipid transport</keyword>
<name>A0AAD8D7D7_ACIOX</name>
<dbReference type="SMART" id="SM00234">
    <property type="entry name" value="START"/>
    <property type="match status" value="1"/>
</dbReference>
<proteinExistence type="predicted"/>
<evidence type="ECO:0000256" key="7">
    <source>
        <dbReference type="ARBA" id="ARBA00023128"/>
    </source>
</evidence>
<evidence type="ECO:0000256" key="8">
    <source>
        <dbReference type="ARBA" id="ARBA00023250"/>
    </source>
</evidence>
<dbReference type="GO" id="GO:0032367">
    <property type="term" value="P:intracellular cholesterol transport"/>
    <property type="evidence" value="ECO:0007669"/>
    <property type="project" value="TreeGrafter"/>
</dbReference>
<evidence type="ECO:0000256" key="9">
    <source>
        <dbReference type="ARBA" id="ARBA00032620"/>
    </source>
</evidence>
<dbReference type="GO" id="GO:0015485">
    <property type="term" value="F:cholesterol binding"/>
    <property type="evidence" value="ECO:0007669"/>
    <property type="project" value="InterPro"/>
</dbReference>
<organism evidence="12 13">
    <name type="scientific">Acipenser oxyrinchus oxyrinchus</name>
    <dbReference type="NCBI Taxonomy" id="40147"/>
    <lineage>
        <taxon>Eukaryota</taxon>
        <taxon>Metazoa</taxon>
        <taxon>Chordata</taxon>
        <taxon>Craniata</taxon>
        <taxon>Vertebrata</taxon>
        <taxon>Euteleostomi</taxon>
        <taxon>Actinopterygii</taxon>
        <taxon>Chondrostei</taxon>
        <taxon>Acipenseriformes</taxon>
        <taxon>Acipenseridae</taxon>
        <taxon>Acipenser</taxon>
    </lineage>
</organism>
<dbReference type="InterPro" id="IPR029866">
    <property type="entry name" value="StAR"/>
</dbReference>
<evidence type="ECO:0000256" key="1">
    <source>
        <dbReference type="ARBA" id="ARBA00004173"/>
    </source>
</evidence>
<evidence type="ECO:0000256" key="10">
    <source>
        <dbReference type="ARBA" id="ARBA00034049"/>
    </source>
</evidence>
<feature type="domain" description="START" evidence="11">
    <location>
        <begin position="72"/>
        <end position="291"/>
    </location>
</feature>
<feature type="non-terminal residue" evidence="12">
    <location>
        <position position="291"/>
    </location>
</feature>
<sequence length="291" mass="32704">MLPATVKLCCGISHQHFRNMTGLKHTAMAAIGQEISQIKLRDNKVLSNWESSKWTGCKARLRKEAAVIQSKEFKDEELLYVKQGKEALQRAVEILEQQGGWQTEISAENGDVVLSKILPGIGKVFKLEAVLNATPEELHNQLFAKVEEMNKWNPNIKQIKVLHQVDKDTMVTHEVTAETAGNLIGRRDFVSIRHCWKQKALFYLAGVAIQLESLPPQKGFVRAQDGPTCIILEPLEDDKSKSRFTWLLNMDLKARLASQVHCQSSFASSPGRFYKTFAETTVCRANLCAAL</sequence>
<accession>A0AAD8D7D7</accession>
<keyword evidence="7" id="KW-0496">Mitochondrion</keyword>
<dbReference type="GO" id="GO:0006694">
    <property type="term" value="P:steroid biosynthetic process"/>
    <property type="evidence" value="ECO:0007669"/>
    <property type="project" value="UniProtKB-KW"/>
</dbReference>
<dbReference type="GO" id="GO:0120020">
    <property type="term" value="F:cholesterol transfer activity"/>
    <property type="evidence" value="ECO:0007669"/>
    <property type="project" value="InterPro"/>
</dbReference>
<dbReference type="InterPro" id="IPR000799">
    <property type="entry name" value="StAR-like"/>
</dbReference>
<gene>
    <name evidence="12" type="primary">star</name>
    <name evidence="12" type="ORF">AOXY_G14886</name>
</gene>
<evidence type="ECO:0000313" key="13">
    <source>
        <dbReference type="Proteomes" id="UP001230051"/>
    </source>
</evidence>
<dbReference type="InterPro" id="IPR002913">
    <property type="entry name" value="START_lipid-bd_dom"/>
</dbReference>
<dbReference type="PRINTS" id="PR00978">
    <property type="entry name" value="STARPROTEIN"/>
</dbReference>
<evidence type="ECO:0000259" key="11">
    <source>
        <dbReference type="PROSITE" id="PS50848"/>
    </source>
</evidence>
<protein>
    <recommendedName>
        <fullName evidence="9">START domain-containing protein 1</fullName>
    </recommendedName>
</protein>
<dbReference type="GO" id="GO:0050810">
    <property type="term" value="P:regulation of steroid biosynthetic process"/>
    <property type="evidence" value="ECO:0007669"/>
    <property type="project" value="TreeGrafter"/>
</dbReference>
<dbReference type="Gene3D" id="3.30.530.20">
    <property type="match status" value="1"/>
</dbReference>
<comment type="subunit">
    <text evidence="3">May interact with TSPO.</text>
</comment>
<evidence type="ECO:0000256" key="4">
    <source>
        <dbReference type="ARBA" id="ARBA00022448"/>
    </source>
</evidence>
<reference evidence="12" key="1">
    <citation type="submission" date="2022-02" db="EMBL/GenBank/DDBJ databases">
        <title>Atlantic sturgeon de novo genome assembly.</title>
        <authorList>
            <person name="Stock M."/>
            <person name="Klopp C."/>
            <person name="Guiguen Y."/>
            <person name="Cabau C."/>
            <person name="Parinello H."/>
            <person name="Santidrian Yebra-Pimentel E."/>
            <person name="Kuhl H."/>
            <person name="Dirks R.P."/>
            <person name="Guessner J."/>
            <person name="Wuertz S."/>
            <person name="Du K."/>
            <person name="Schartl M."/>
        </authorList>
    </citation>
    <scope>NUCLEOTIDE SEQUENCE</scope>
    <source>
        <strain evidence="12">STURGEONOMICS-FGT-2020</strain>
        <tissue evidence="12">Whole blood</tissue>
    </source>
</reference>
<evidence type="ECO:0000256" key="3">
    <source>
        <dbReference type="ARBA" id="ARBA00011279"/>
    </source>
</evidence>
<evidence type="ECO:0000256" key="5">
    <source>
        <dbReference type="ARBA" id="ARBA00023055"/>
    </source>
</evidence>